<dbReference type="AlphaFoldDB" id="U4L0U1"/>
<proteinExistence type="predicted"/>
<sequence>MHPSRQPYSPAATYDPRTFITTLLPHNISVDNFQHI</sequence>
<gene>
    <name evidence="1" type="ORF">PCON_05256</name>
</gene>
<reference evidence="1 2" key="1">
    <citation type="journal article" date="2013" name="PLoS Genet.">
        <title>The genome and development-dependent transcriptomes of Pyronema confluens: a window into fungal evolution.</title>
        <authorList>
            <person name="Traeger S."/>
            <person name="Altegoer F."/>
            <person name="Freitag M."/>
            <person name="Gabaldon T."/>
            <person name="Kempken F."/>
            <person name="Kumar A."/>
            <person name="Marcet-Houben M."/>
            <person name="Poggeler S."/>
            <person name="Stajich J.E."/>
            <person name="Nowrousian M."/>
        </authorList>
    </citation>
    <scope>NUCLEOTIDE SEQUENCE [LARGE SCALE GENOMIC DNA]</scope>
    <source>
        <strain evidence="2">CBS 100304</strain>
        <tissue evidence="1">Vegetative mycelium</tissue>
    </source>
</reference>
<dbReference type="EMBL" id="HF935265">
    <property type="protein sequence ID" value="CCX05669.1"/>
    <property type="molecule type" value="Genomic_DNA"/>
</dbReference>
<protein>
    <submittedName>
        <fullName evidence="1">Uncharacterized protein</fullName>
    </submittedName>
</protein>
<evidence type="ECO:0000313" key="2">
    <source>
        <dbReference type="Proteomes" id="UP000018144"/>
    </source>
</evidence>
<keyword evidence="2" id="KW-1185">Reference proteome</keyword>
<accession>U4L0U1</accession>
<dbReference type="Proteomes" id="UP000018144">
    <property type="component" value="Unassembled WGS sequence"/>
</dbReference>
<name>U4L0U1_PYROM</name>
<evidence type="ECO:0000313" key="1">
    <source>
        <dbReference type="EMBL" id="CCX05669.1"/>
    </source>
</evidence>
<organism evidence="1 2">
    <name type="scientific">Pyronema omphalodes (strain CBS 100304)</name>
    <name type="common">Pyronema confluens</name>
    <dbReference type="NCBI Taxonomy" id="1076935"/>
    <lineage>
        <taxon>Eukaryota</taxon>
        <taxon>Fungi</taxon>
        <taxon>Dikarya</taxon>
        <taxon>Ascomycota</taxon>
        <taxon>Pezizomycotina</taxon>
        <taxon>Pezizomycetes</taxon>
        <taxon>Pezizales</taxon>
        <taxon>Pyronemataceae</taxon>
        <taxon>Pyronema</taxon>
    </lineage>
</organism>